<evidence type="ECO:0008006" key="3">
    <source>
        <dbReference type="Google" id="ProtNLM"/>
    </source>
</evidence>
<dbReference type="InterPro" id="IPR011978">
    <property type="entry name" value="YgfB-like"/>
</dbReference>
<evidence type="ECO:0000313" key="1">
    <source>
        <dbReference type="EMBL" id="EOD53302.1"/>
    </source>
</evidence>
<gene>
    <name evidence="1" type="ORF">G113_20392</name>
</gene>
<dbReference type="Proteomes" id="UP000013526">
    <property type="component" value="Unassembled WGS sequence"/>
</dbReference>
<dbReference type="Gene3D" id="1.20.120.740">
    <property type="entry name" value="YgfB uncharacterised protein family UPF0149, PF03695"/>
    <property type="match status" value="1"/>
</dbReference>
<dbReference type="PATRIC" id="fig|1268236.3.peg.3942"/>
<accession>R1F087</accession>
<protein>
    <recommendedName>
        <fullName evidence="3">YecA family protein</fullName>
    </recommendedName>
</protein>
<dbReference type="RefSeq" id="WP_005912069.1">
    <property type="nucleotide sequence ID" value="NZ_AQGQ01000257.1"/>
</dbReference>
<dbReference type="OrthoDB" id="9783391at2"/>
<dbReference type="InterPro" id="IPR036255">
    <property type="entry name" value="YgfB-like_sf"/>
</dbReference>
<name>R1F087_9GAMM</name>
<reference evidence="1 2" key="1">
    <citation type="journal article" date="2013" name="Genome Announc.">
        <title>Draft Genome Sequence of Aeromonas molluscorum Strain 848TT, Isolated from Bivalve Molluscs.</title>
        <authorList>
            <person name="Spataro N."/>
            <person name="Farfan M."/>
            <person name="Albarral V."/>
            <person name="Sanglas A."/>
            <person name="Loren J.G."/>
            <person name="Fuste M.C."/>
            <person name="Bosch E."/>
        </authorList>
    </citation>
    <scope>NUCLEOTIDE SEQUENCE [LARGE SCALE GENOMIC DNA]</scope>
    <source>
        <strain evidence="1 2">848</strain>
    </source>
</reference>
<dbReference type="SUPFAM" id="SSF101327">
    <property type="entry name" value="YgfB-like"/>
    <property type="match status" value="1"/>
</dbReference>
<keyword evidence="2" id="KW-1185">Reference proteome</keyword>
<comment type="caution">
    <text evidence="1">The sequence shown here is derived from an EMBL/GenBank/DDBJ whole genome shotgun (WGS) entry which is preliminary data.</text>
</comment>
<dbReference type="Pfam" id="PF03695">
    <property type="entry name" value="UPF0149"/>
    <property type="match status" value="1"/>
</dbReference>
<evidence type="ECO:0000313" key="2">
    <source>
        <dbReference type="Proteomes" id="UP000013526"/>
    </source>
</evidence>
<proteinExistence type="predicted"/>
<dbReference type="EMBL" id="AQGQ01000257">
    <property type="protein sequence ID" value="EOD53302.1"/>
    <property type="molecule type" value="Genomic_DNA"/>
</dbReference>
<organism evidence="1 2">
    <name type="scientific">Aeromonas molluscorum 848</name>
    <dbReference type="NCBI Taxonomy" id="1268236"/>
    <lineage>
        <taxon>Bacteria</taxon>
        <taxon>Pseudomonadati</taxon>
        <taxon>Pseudomonadota</taxon>
        <taxon>Gammaproteobacteria</taxon>
        <taxon>Aeromonadales</taxon>
        <taxon>Aeromonadaceae</taxon>
        <taxon>Aeromonas</taxon>
    </lineage>
</organism>
<dbReference type="AlphaFoldDB" id="R1F087"/>
<sequence>MNPANRTRQLNIWLQQQSGDDMSYPALHGFLCARLAGPEQPDWQMPLEGLLAQGKSVALDDKSELALHHLIQELEAQAEAGEISLPSQCRLPNEQPEQVFETSHPLGQWSYGFSQGLACWPAPANLNDPVTQRRLRLAAELSLFRDLTLARMLHQAAASELPFLDFCKRQRQQMKGALNGLLGVHEWSLPSAAPSAPASEQSKQWQAWFEQANGCRTPQARLVWFERIIQDAEPLFEDAFWQALDGHGWSASEARPLLAAWAGRADCLFELGLLPQARREYEALLTLCRLDEPGCRYPLASLYAMTTDWRALEALLARFDEASCALLYSQALMWFARKAPAHAKTCLVKALASNAHVPAYLLGQRKLPKQPPHYWQSGSRDEAASYALQGRTAWLAEGALLWLRTHSK</sequence>